<organism evidence="1 2">
    <name type="scientific">Piloderma croceum (strain F 1598)</name>
    <dbReference type="NCBI Taxonomy" id="765440"/>
    <lineage>
        <taxon>Eukaryota</taxon>
        <taxon>Fungi</taxon>
        <taxon>Dikarya</taxon>
        <taxon>Basidiomycota</taxon>
        <taxon>Agaricomycotina</taxon>
        <taxon>Agaricomycetes</taxon>
        <taxon>Agaricomycetidae</taxon>
        <taxon>Atheliales</taxon>
        <taxon>Atheliaceae</taxon>
        <taxon>Piloderma</taxon>
    </lineage>
</organism>
<dbReference type="InParanoid" id="A0A0C3FRH1"/>
<evidence type="ECO:0000313" key="2">
    <source>
        <dbReference type="Proteomes" id="UP000054166"/>
    </source>
</evidence>
<accession>A0A0C3FRH1</accession>
<name>A0A0C3FRH1_PILCF</name>
<reference evidence="1 2" key="1">
    <citation type="submission" date="2014-04" db="EMBL/GenBank/DDBJ databases">
        <authorList>
            <consortium name="DOE Joint Genome Institute"/>
            <person name="Kuo A."/>
            <person name="Tarkka M."/>
            <person name="Buscot F."/>
            <person name="Kohler A."/>
            <person name="Nagy L.G."/>
            <person name="Floudas D."/>
            <person name="Copeland A."/>
            <person name="Barry K.W."/>
            <person name="Cichocki N."/>
            <person name="Veneault-Fourrey C."/>
            <person name="LaButti K."/>
            <person name="Lindquist E.A."/>
            <person name="Lipzen A."/>
            <person name="Lundell T."/>
            <person name="Morin E."/>
            <person name="Murat C."/>
            <person name="Sun H."/>
            <person name="Tunlid A."/>
            <person name="Henrissat B."/>
            <person name="Grigoriev I.V."/>
            <person name="Hibbett D.S."/>
            <person name="Martin F."/>
            <person name="Nordberg H.P."/>
            <person name="Cantor M.N."/>
            <person name="Hua S.X."/>
        </authorList>
    </citation>
    <scope>NUCLEOTIDE SEQUENCE [LARGE SCALE GENOMIC DNA]</scope>
    <source>
        <strain evidence="1 2">F 1598</strain>
    </source>
</reference>
<sequence>MDFWSRFGHFGWMFPSCSRPILEQPLFRPHQNSCACAEAGVFFCTRTIFNHGINGLFLQPVYHRSSGIYKDHGSITVCKDRRMGTTFTHRTRGVSYLEPLAPLSSIVLLRFSHAAFRLSACAWAIGHPHKLSTINNFGRSVINLIYPV</sequence>
<dbReference type="EMBL" id="KN832995">
    <property type="protein sequence ID" value="KIM82334.1"/>
    <property type="molecule type" value="Genomic_DNA"/>
</dbReference>
<reference evidence="2" key="2">
    <citation type="submission" date="2015-01" db="EMBL/GenBank/DDBJ databases">
        <title>Evolutionary Origins and Diversification of the Mycorrhizal Mutualists.</title>
        <authorList>
            <consortium name="DOE Joint Genome Institute"/>
            <consortium name="Mycorrhizal Genomics Consortium"/>
            <person name="Kohler A."/>
            <person name="Kuo A."/>
            <person name="Nagy L.G."/>
            <person name="Floudas D."/>
            <person name="Copeland A."/>
            <person name="Barry K.W."/>
            <person name="Cichocki N."/>
            <person name="Veneault-Fourrey C."/>
            <person name="LaButti K."/>
            <person name="Lindquist E.A."/>
            <person name="Lipzen A."/>
            <person name="Lundell T."/>
            <person name="Morin E."/>
            <person name="Murat C."/>
            <person name="Riley R."/>
            <person name="Ohm R."/>
            <person name="Sun H."/>
            <person name="Tunlid A."/>
            <person name="Henrissat B."/>
            <person name="Grigoriev I.V."/>
            <person name="Hibbett D.S."/>
            <person name="Martin F."/>
        </authorList>
    </citation>
    <scope>NUCLEOTIDE SEQUENCE [LARGE SCALE GENOMIC DNA]</scope>
    <source>
        <strain evidence="2">F 1598</strain>
    </source>
</reference>
<gene>
    <name evidence="1" type="ORF">PILCRDRAFT_476399</name>
</gene>
<evidence type="ECO:0000313" key="1">
    <source>
        <dbReference type="EMBL" id="KIM82334.1"/>
    </source>
</evidence>
<dbReference type="AlphaFoldDB" id="A0A0C3FRH1"/>
<dbReference type="Proteomes" id="UP000054166">
    <property type="component" value="Unassembled WGS sequence"/>
</dbReference>
<keyword evidence="2" id="KW-1185">Reference proteome</keyword>
<proteinExistence type="predicted"/>
<dbReference type="HOGENOM" id="CLU_1759502_0_0_1"/>
<protein>
    <submittedName>
        <fullName evidence="1">Uncharacterized protein</fullName>
    </submittedName>
</protein>